<name>A0ABY0XYX9_9PSED</name>
<keyword evidence="4" id="KW-0997">Cell inner membrane</keyword>
<dbReference type="RefSeq" id="WP_047536488.1">
    <property type="nucleotide sequence ID" value="NZ_FNRV01000001.1"/>
</dbReference>
<evidence type="ECO:0000256" key="6">
    <source>
        <dbReference type="ARBA" id="ARBA00022927"/>
    </source>
</evidence>
<evidence type="ECO:0000256" key="9">
    <source>
        <dbReference type="SAM" id="Phobius"/>
    </source>
</evidence>
<sequence>MTVTRFGLRLRNVGLLLLPVGYSVFLAWQEWRFREFFVRPPLTVTTVTAAPATLRDALDATAVATVLGLTTQTALLASAEPLTLQASFVVSSGLSRALLTDAQGSRMYQVGERLPGGSVLRRVEANQVVLWNKGREERLTLQPPVARFLRPVESPVDARPPVISTRYLRPIIGPSE</sequence>
<dbReference type="Gene3D" id="2.30.30.830">
    <property type="match status" value="1"/>
</dbReference>
<dbReference type="EMBL" id="FNRV01000001">
    <property type="protein sequence ID" value="SEC58303.1"/>
    <property type="molecule type" value="Genomic_DNA"/>
</dbReference>
<evidence type="ECO:0000256" key="2">
    <source>
        <dbReference type="ARBA" id="ARBA00022448"/>
    </source>
</evidence>
<organism evidence="11 12">
    <name type="scientific">Pseudomonas mohnii</name>
    <dbReference type="NCBI Taxonomy" id="395600"/>
    <lineage>
        <taxon>Bacteria</taxon>
        <taxon>Pseudomonadati</taxon>
        <taxon>Pseudomonadota</taxon>
        <taxon>Gammaproteobacteria</taxon>
        <taxon>Pseudomonadales</taxon>
        <taxon>Pseudomonadaceae</taxon>
        <taxon>Pseudomonas</taxon>
    </lineage>
</organism>
<keyword evidence="3" id="KW-1003">Cell membrane</keyword>
<evidence type="ECO:0000256" key="3">
    <source>
        <dbReference type="ARBA" id="ARBA00022475"/>
    </source>
</evidence>
<proteinExistence type="predicted"/>
<keyword evidence="6" id="KW-0653">Protein transport</keyword>
<dbReference type="InterPro" id="IPR024961">
    <property type="entry name" value="T2SS_GspC_N"/>
</dbReference>
<evidence type="ECO:0000259" key="10">
    <source>
        <dbReference type="Pfam" id="PF11356"/>
    </source>
</evidence>
<evidence type="ECO:0000256" key="1">
    <source>
        <dbReference type="ARBA" id="ARBA00004533"/>
    </source>
</evidence>
<feature type="domain" description="Type II secretion system protein GspC N-terminal" evidence="10">
    <location>
        <begin position="82"/>
        <end position="141"/>
    </location>
</feature>
<gene>
    <name evidence="11" type="ORF">SAMN05216205_2700</name>
</gene>
<keyword evidence="2" id="KW-0813">Transport</keyword>
<evidence type="ECO:0000256" key="4">
    <source>
        <dbReference type="ARBA" id="ARBA00022519"/>
    </source>
</evidence>
<keyword evidence="8 9" id="KW-0472">Membrane</keyword>
<evidence type="ECO:0000256" key="7">
    <source>
        <dbReference type="ARBA" id="ARBA00022989"/>
    </source>
</evidence>
<accession>A0ABY0XYX9</accession>
<comment type="caution">
    <text evidence="11">The sequence shown here is derived from an EMBL/GenBank/DDBJ whole genome shotgun (WGS) entry which is preliminary data.</text>
</comment>
<feature type="transmembrane region" description="Helical" evidence="9">
    <location>
        <begin position="12"/>
        <end position="31"/>
    </location>
</feature>
<keyword evidence="5 9" id="KW-0812">Transmembrane</keyword>
<evidence type="ECO:0000256" key="5">
    <source>
        <dbReference type="ARBA" id="ARBA00022692"/>
    </source>
</evidence>
<comment type="subcellular location">
    <subcellularLocation>
        <location evidence="1">Cell inner membrane</location>
    </subcellularLocation>
</comment>
<evidence type="ECO:0000256" key="8">
    <source>
        <dbReference type="ARBA" id="ARBA00023136"/>
    </source>
</evidence>
<keyword evidence="7 9" id="KW-1133">Transmembrane helix</keyword>
<dbReference type="Proteomes" id="UP000199665">
    <property type="component" value="Unassembled WGS sequence"/>
</dbReference>
<evidence type="ECO:0000313" key="11">
    <source>
        <dbReference type="EMBL" id="SEC58303.1"/>
    </source>
</evidence>
<keyword evidence="12" id="KW-1185">Reference proteome</keyword>
<reference evidence="11 12" key="1">
    <citation type="submission" date="2016-10" db="EMBL/GenBank/DDBJ databases">
        <authorList>
            <person name="Varghese N."/>
            <person name="Submissions S."/>
        </authorList>
    </citation>
    <scope>NUCLEOTIDE SEQUENCE [LARGE SCALE GENOMIC DNA]</scope>
    <source>
        <strain evidence="11 12">DSM 18327</strain>
    </source>
</reference>
<protein>
    <submittedName>
        <fullName evidence="11">Type IV pilus biogenesis</fullName>
    </submittedName>
</protein>
<dbReference type="Pfam" id="PF11356">
    <property type="entry name" value="T2SSC"/>
    <property type="match status" value="1"/>
</dbReference>
<evidence type="ECO:0000313" key="12">
    <source>
        <dbReference type="Proteomes" id="UP000199665"/>
    </source>
</evidence>